<accession>A0ABU7YUP3</accession>
<proteinExistence type="predicted"/>
<evidence type="ECO:0000256" key="1">
    <source>
        <dbReference type="SAM" id="MobiDB-lite"/>
    </source>
</evidence>
<comment type="caution">
    <text evidence="2">The sequence shown here is derived from an EMBL/GenBank/DDBJ whole genome shotgun (WGS) entry which is preliminary data.</text>
</comment>
<organism evidence="2 3">
    <name type="scientific">Novilysobacter erysipheiresistens</name>
    <dbReference type="NCBI Taxonomy" id="1749332"/>
    <lineage>
        <taxon>Bacteria</taxon>
        <taxon>Pseudomonadati</taxon>
        <taxon>Pseudomonadota</taxon>
        <taxon>Gammaproteobacteria</taxon>
        <taxon>Lysobacterales</taxon>
        <taxon>Lysobacteraceae</taxon>
        <taxon>Novilysobacter</taxon>
    </lineage>
</organism>
<name>A0ABU7YUP3_9GAMM</name>
<dbReference type="RefSeq" id="WP_332614044.1">
    <property type="nucleotide sequence ID" value="NZ_JAXGFP010000001.1"/>
</dbReference>
<evidence type="ECO:0000313" key="2">
    <source>
        <dbReference type="EMBL" id="MEG3182691.1"/>
    </source>
</evidence>
<dbReference type="Proteomes" id="UP001355056">
    <property type="component" value="Unassembled WGS sequence"/>
</dbReference>
<reference evidence="2 3" key="1">
    <citation type="journal article" date="2016" name="Int. J. Syst. Evol. Microbiol.">
        <title>Lysobacter erysipheiresistens sp. nov., an antagonist of powdery mildew, isolated from tobacco-cultivated soil.</title>
        <authorList>
            <person name="Xie B."/>
            <person name="Li T."/>
            <person name="Lin X."/>
            <person name="Wang C.J."/>
            <person name="Chen Y.J."/>
            <person name="Liu W.J."/>
            <person name="Zhao Z.W."/>
        </authorList>
    </citation>
    <scope>NUCLEOTIDE SEQUENCE [LARGE SCALE GENOMIC DNA]</scope>
    <source>
        <strain evidence="2 3">RS-LYSO-3</strain>
    </source>
</reference>
<gene>
    <name evidence="2" type="ORF">SNE34_01505</name>
</gene>
<evidence type="ECO:0000313" key="3">
    <source>
        <dbReference type="Proteomes" id="UP001355056"/>
    </source>
</evidence>
<keyword evidence="3" id="KW-1185">Reference proteome</keyword>
<dbReference type="InterPro" id="IPR056209">
    <property type="entry name" value="SU10_adaptor"/>
</dbReference>
<dbReference type="EMBL" id="JAXGFP010000001">
    <property type="protein sequence ID" value="MEG3182691.1"/>
    <property type="molecule type" value="Genomic_DNA"/>
</dbReference>
<sequence length="249" mass="27841">MAITDSINCACDDTTDNATLLALRTRLMSRLGYGAQAANPPPGMAVMLNDFLQSAQVALYNRPNGVLRTERFFSWPLTVDVRLYDLPDNAEQTDPTTPCTKRLDPRKVTWVGIERDGIWEPLVCGIPPELYSHDQTGRPQRYEIRQCIEVWPTPEETNGNLVVKGHFGLEAFAADTDKTTIDSELVFLLALANAKSHYGQPDANNYVQQLEVMIDNLVAGSHHTRRYVPGRDDRADGVYVQPRPSVPFP</sequence>
<protein>
    <submittedName>
        <fullName evidence="2">Uncharacterized protein</fullName>
    </submittedName>
</protein>
<feature type="region of interest" description="Disordered" evidence="1">
    <location>
        <begin position="226"/>
        <end position="249"/>
    </location>
</feature>
<dbReference type="Pfam" id="PF24175">
    <property type="entry name" value="SU10_adaptor"/>
    <property type="match status" value="1"/>
</dbReference>